<dbReference type="RefSeq" id="WP_076086228.1">
    <property type="nucleotide sequence ID" value="NZ_CP019070.1"/>
</dbReference>
<reference evidence="1 2" key="1">
    <citation type="submission" date="2017-01" db="EMBL/GenBank/DDBJ databases">
        <title>Genome sequencing of Arcobacter sp. LPB0137.</title>
        <authorList>
            <person name="Lee G.-W."/>
            <person name="Yi H."/>
        </authorList>
    </citation>
    <scope>NUCLEOTIDE SEQUENCE [LARGE SCALE GENOMIC DNA]</scope>
    <source>
        <strain evidence="1 2">LPB0137</strain>
    </source>
</reference>
<dbReference type="AlphaFoldDB" id="A0A1P8KM57"/>
<name>A0A1P8KM57_9BACT</name>
<evidence type="ECO:0000313" key="1">
    <source>
        <dbReference type="EMBL" id="APW65608.1"/>
    </source>
</evidence>
<dbReference type="OrthoDB" id="9807346at2"/>
<dbReference type="STRING" id="1850254.LPB137_06975"/>
<dbReference type="Proteomes" id="UP000186074">
    <property type="component" value="Chromosome"/>
</dbReference>
<gene>
    <name evidence="1" type="ORF">LPB137_06975</name>
</gene>
<proteinExistence type="predicted"/>
<keyword evidence="2" id="KW-1185">Reference proteome</keyword>
<dbReference type="KEGG" id="alp:LPB137_06975"/>
<sequence>MSTQRIVCQKCTYYYVTWEQGKPHGCNAYGFKSQTIPSIVVRNSSKMDCTFYKQKQR</sequence>
<organism evidence="1 2">
    <name type="scientific">Poseidonibacter parvus</name>
    <dbReference type="NCBI Taxonomy" id="1850254"/>
    <lineage>
        <taxon>Bacteria</taxon>
        <taxon>Pseudomonadati</taxon>
        <taxon>Campylobacterota</taxon>
        <taxon>Epsilonproteobacteria</taxon>
        <taxon>Campylobacterales</taxon>
        <taxon>Arcobacteraceae</taxon>
        <taxon>Poseidonibacter</taxon>
    </lineage>
</organism>
<dbReference type="EMBL" id="CP019070">
    <property type="protein sequence ID" value="APW65608.1"/>
    <property type="molecule type" value="Genomic_DNA"/>
</dbReference>
<protein>
    <submittedName>
        <fullName evidence="1">Uracil-DNA glycosylase</fullName>
    </submittedName>
</protein>
<accession>A0A1P8KM57</accession>
<evidence type="ECO:0000313" key="2">
    <source>
        <dbReference type="Proteomes" id="UP000186074"/>
    </source>
</evidence>